<keyword evidence="2" id="KW-0433">Leucine-rich repeat</keyword>
<evidence type="ECO:0000256" key="2">
    <source>
        <dbReference type="ARBA" id="ARBA00022614"/>
    </source>
</evidence>
<evidence type="ECO:0000313" key="10">
    <source>
        <dbReference type="EMBL" id="KAI0531231.1"/>
    </source>
</evidence>
<dbReference type="SMR" id="A0A8T3C9X4"/>
<dbReference type="Gene3D" id="3.80.10.10">
    <property type="entry name" value="Ribonuclease Inhibitor"/>
    <property type="match status" value="1"/>
</dbReference>
<evidence type="ECO:0000256" key="6">
    <source>
        <dbReference type="ARBA" id="ARBA00022989"/>
    </source>
</evidence>
<evidence type="ECO:0000256" key="5">
    <source>
        <dbReference type="ARBA" id="ARBA00022737"/>
    </source>
</evidence>
<sequence>MESFRINSLIFMHLLLLSFFLFSKFFSINYKAQGQCIPAESSALLQLKRGFTLVELKTWIPGTNCCSWEGMTCDEWRRVIGLDLNGQFIEGTIDPSLFNLTSLRNLSLANNMFDGKSIPDSGWEHLANLSILDLSFSGFVGKIPVGIARLTKLTSLCLSSHPHDLKNLSFTIKPTFLQNMSSLIELYLDNVDLSTYGNEWCDALANSTMILEVLSMMGCSLFGFFPKHIFQMRNLKQLRYLKKSNAFWLYS</sequence>
<reference evidence="10" key="1">
    <citation type="journal article" date="2022" name="Front. Genet.">
        <title>Chromosome-Scale Assembly of the Dendrobium nobile Genome Provides Insights Into the Molecular Mechanism of the Biosynthesis of the Medicinal Active Ingredient of Dendrobium.</title>
        <authorList>
            <person name="Xu Q."/>
            <person name="Niu S.-C."/>
            <person name="Li K.-L."/>
            <person name="Zheng P.-J."/>
            <person name="Zhang X.-J."/>
            <person name="Jia Y."/>
            <person name="Liu Y."/>
            <person name="Niu Y.-X."/>
            <person name="Yu L.-H."/>
            <person name="Chen D.-F."/>
            <person name="Zhang G.-Q."/>
        </authorList>
    </citation>
    <scope>NUCLEOTIDE SEQUENCE</scope>
    <source>
        <tissue evidence="10">Leaf</tissue>
    </source>
</reference>
<protein>
    <recommendedName>
        <fullName evidence="9">Leucine-rich repeat-containing N-terminal plant-type domain-containing protein</fullName>
    </recommendedName>
</protein>
<dbReference type="Proteomes" id="UP000829196">
    <property type="component" value="Unassembled WGS sequence"/>
</dbReference>
<comment type="subcellular location">
    <subcellularLocation>
        <location evidence="1">Membrane</location>
        <topology evidence="1">Single-pass type I membrane protein</topology>
    </subcellularLocation>
</comment>
<keyword evidence="4" id="KW-0732">Signal</keyword>
<proteinExistence type="predicted"/>
<dbReference type="InterPro" id="IPR032675">
    <property type="entry name" value="LRR_dom_sf"/>
</dbReference>
<dbReference type="PANTHER" id="PTHR48061">
    <property type="entry name" value="LEUCINE-RICH REPEAT RECEPTOR PROTEIN KINASE EMS1-LIKE-RELATED"/>
    <property type="match status" value="1"/>
</dbReference>
<evidence type="ECO:0000256" key="7">
    <source>
        <dbReference type="ARBA" id="ARBA00023136"/>
    </source>
</evidence>
<dbReference type="EMBL" id="JAGYWB010000001">
    <property type="protein sequence ID" value="KAI0531231.1"/>
    <property type="molecule type" value="Genomic_DNA"/>
</dbReference>
<evidence type="ECO:0000313" key="11">
    <source>
        <dbReference type="Proteomes" id="UP000829196"/>
    </source>
</evidence>
<accession>A0A8T3C9X4</accession>
<gene>
    <name evidence="10" type="ORF">KFK09_000784</name>
</gene>
<feature type="domain" description="Leucine-rich repeat-containing N-terminal plant-type" evidence="9">
    <location>
        <begin position="39"/>
        <end position="74"/>
    </location>
</feature>
<keyword evidence="3" id="KW-0812">Transmembrane</keyword>
<comment type="caution">
    <text evidence="10">The sequence shown here is derived from an EMBL/GenBank/DDBJ whole genome shotgun (WGS) entry which is preliminary data.</text>
</comment>
<dbReference type="PANTHER" id="PTHR48061:SF2">
    <property type="entry name" value="RECEPTOR LIKE PROTEIN 30-LIKE"/>
    <property type="match status" value="1"/>
</dbReference>
<keyword evidence="8" id="KW-0325">Glycoprotein</keyword>
<keyword evidence="7" id="KW-0472">Membrane</keyword>
<keyword evidence="5" id="KW-0677">Repeat</keyword>
<dbReference type="SUPFAM" id="SSF52058">
    <property type="entry name" value="L domain-like"/>
    <property type="match status" value="1"/>
</dbReference>
<evidence type="ECO:0000256" key="4">
    <source>
        <dbReference type="ARBA" id="ARBA00022729"/>
    </source>
</evidence>
<evidence type="ECO:0000256" key="3">
    <source>
        <dbReference type="ARBA" id="ARBA00022692"/>
    </source>
</evidence>
<organism evidence="10 11">
    <name type="scientific">Dendrobium nobile</name>
    <name type="common">Orchid</name>
    <dbReference type="NCBI Taxonomy" id="94219"/>
    <lineage>
        <taxon>Eukaryota</taxon>
        <taxon>Viridiplantae</taxon>
        <taxon>Streptophyta</taxon>
        <taxon>Embryophyta</taxon>
        <taxon>Tracheophyta</taxon>
        <taxon>Spermatophyta</taxon>
        <taxon>Magnoliopsida</taxon>
        <taxon>Liliopsida</taxon>
        <taxon>Asparagales</taxon>
        <taxon>Orchidaceae</taxon>
        <taxon>Epidendroideae</taxon>
        <taxon>Malaxideae</taxon>
        <taxon>Dendrobiinae</taxon>
        <taxon>Dendrobium</taxon>
    </lineage>
</organism>
<evidence type="ECO:0000256" key="1">
    <source>
        <dbReference type="ARBA" id="ARBA00004479"/>
    </source>
</evidence>
<evidence type="ECO:0000259" key="9">
    <source>
        <dbReference type="Pfam" id="PF08263"/>
    </source>
</evidence>
<dbReference type="InterPro" id="IPR013210">
    <property type="entry name" value="LRR_N_plant-typ"/>
</dbReference>
<evidence type="ECO:0000256" key="8">
    <source>
        <dbReference type="ARBA" id="ARBA00023180"/>
    </source>
</evidence>
<name>A0A8T3C9X4_DENNO</name>
<dbReference type="Pfam" id="PF08263">
    <property type="entry name" value="LRRNT_2"/>
    <property type="match status" value="1"/>
</dbReference>
<dbReference type="OrthoDB" id="696771at2759"/>
<keyword evidence="11" id="KW-1185">Reference proteome</keyword>
<keyword evidence="6" id="KW-1133">Transmembrane helix</keyword>
<dbReference type="GO" id="GO:0016020">
    <property type="term" value="C:membrane"/>
    <property type="evidence" value="ECO:0007669"/>
    <property type="project" value="UniProtKB-SubCell"/>
</dbReference>
<dbReference type="AlphaFoldDB" id="A0A8T3C9X4"/>
<dbReference type="InterPro" id="IPR046956">
    <property type="entry name" value="RLP23-like"/>
</dbReference>